<organism evidence="1 2">
    <name type="scientific">Methylomonas lenta</name>
    <dbReference type="NCBI Taxonomy" id="980561"/>
    <lineage>
        <taxon>Bacteria</taxon>
        <taxon>Pseudomonadati</taxon>
        <taxon>Pseudomonadota</taxon>
        <taxon>Gammaproteobacteria</taxon>
        <taxon>Methylococcales</taxon>
        <taxon>Methylococcaceae</taxon>
        <taxon>Methylomonas</taxon>
    </lineage>
</organism>
<gene>
    <name evidence="1" type="ORF">A1359_18510</name>
</gene>
<dbReference type="Proteomes" id="UP000078476">
    <property type="component" value="Unassembled WGS sequence"/>
</dbReference>
<evidence type="ECO:0000313" key="2">
    <source>
        <dbReference type="Proteomes" id="UP000078476"/>
    </source>
</evidence>
<accession>A0A177MVE2</accession>
<comment type="caution">
    <text evidence="1">The sequence shown here is derived from an EMBL/GenBank/DDBJ whole genome shotgun (WGS) entry which is preliminary data.</text>
</comment>
<evidence type="ECO:0000313" key="1">
    <source>
        <dbReference type="EMBL" id="OAI09676.1"/>
    </source>
</evidence>
<dbReference type="OrthoDB" id="7069362at2"/>
<dbReference type="RefSeq" id="WP_066988189.1">
    <property type="nucleotide sequence ID" value="NZ_LUUI01000168.1"/>
</dbReference>
<reference evidence="1 2" key="1">
    <citation type="submission" date="2016-03" db="EMBL/GenBank/DDBJ databases">
        <authorList>
            <person name="Ploux O."/>
        </authorList>
    </citation>
    <scope>NUCLEOTIDE SEQUENCE [LARGE SCALE GENOMIC DNA]</scope>
    <source>
        <strain evidence="1 2">R-45370</strain>
    </source>
</reference>
<proteinExistence type="predicted"/>
<sequence length="153" mass="18184">MDKKHLVCPECKATIRADRYEKHITNQHSPEANLKREAEKKLAEEEKQRITLEGKMMVVCEICGISISKRRLSRHKERLHRIYNDPKREEAARMRDALEETNVVSDQSIREYLARNPMKEEMGKFGVPQDKYRWGFYGSKTIEFDAWSRENKK</sequence>
<name>A0A177MVE2_9GAMM</name>
<keyword evidence="2" id="KW-1185">Reference proteome</keyword>
<dbReference type="AlphaFoldDB" id="A0A177MVE2"/>
<dbReference type="EMBL" id="LUUI01000168">
    <property type="protein sequence ID" value="OAI09676.1"/>
    <property type="molecule type" value="Genomic_DNA"/>
</dbReference>
<protein>
    <submittedName>
        <fullName evidence="1">Uncharacterized protein</fullName>
    </submittedName>
</protein>